<name>A0A5E6MDN4_9BACT</name>
<proteinExistence type="predicted"/>
<protein>
    <submittedName>
        <fullName evidence="2">Uncharacterized protein</fullName>
    </submittedName>
</protein>
<accession>A0A5E6MDN4</accession>
<evidence type="ECO:0000256" key="1">
    <source>
        <dbReference type="SAM" id="MobiDB-lite"/>
    </source>
</evidence>
<gene>
    <name evidence="2" type="ORF">MAMT_01682</name>
</gene>
<dbReference type="Proteomes" id="UP000334923">
    <property type="component" value="Unassembled WGS sequence"/>
</dbReference>
<organism evidence="2 3">
    <name type="scientific">Methylacidimicrobium tartarophylax</name>
    <dbReference type="NCBI Taxonomy" id="1041768"/>
    <lineage>
        <taxon>Bacteria</taxon>
        <taxon>Pseudomonadati</taxon>
        <taxon>Verrucomicrobiota</taxon>
        <taxon>Methylacidimicrobium</taxon>
    </lineage>
</organism>
<dbReference type="AlphaFoldDB" id="A0A5E6MDN4"/>
<reference evidence="2 3" key="1">
    <citation type="submission" date="2019-09" db="EMBL/GenBank/DDBJ databases">
        <authorList>
            <person name="Cremers G."/>
        </authorList>
    </citation>
    <scope>NUCLEOTIDE SEQUENCE [LARGE SCALE GENOMIC DNA]</scope>
    <source>
        <strain evidence="2">4A</strain>
    </source>
</reference>
<keyword evidence="3" id="KW-1185">Reference proteome</keyword>
<sequence>MRARLSLGGPWIQSDTGESPKRTAVSNTSRKRSRRLAARCTFSVRIFSRTTIAMQFVSPVSFSFATAKACAQISSFLSSSESASGPLVLSRVSFNSSHSRMCQRLPLRNGRNSDRPLRSIRDAKDDCSVSSTLLPSHSSAIWATVPFPFGPSNPPPGNREQKQAAVQRFDGSIGSRSGLPRFSEHGPDLAFSGRFPCILANGVL</sequence>
<feature type="region of interest" description="Disordered" evidence="1">
    <location>
        <begin position="1"/>
        <end position="30"/>
    </location>
</feature>
<dbReference type="EMBL" id="CABFVA020000087">
    <property type="protein sequence ID" value="VVM07322.1"/>
    <property type="molecule type" value="Genomic_DNA"/>
</dbReference>
<evidence type="ECO:0000313" key="3">
    <source>
        <dbReference type="Proteomes" id="UP000334923"/>
    </source>
</evidence>
<evidence type="ECO:0000313" key="2">
    <source>
        <dbReference type="EMBL" id="VVM07322.1"/>
    </source>
</evidence>